<dbReference type="Pfam" id="PF02767">
    <property type="entry name" value="DNA_pol3_beta_2"/>
    <property type="match status" value="1"/>
</dbReference>
<keyword evidence="8" id="KW-0238">DNA-binding</keyword>
<protein>
    <recommendedName>
        <fullName evidence="13">Beta sliding clamp</fullName>
    </recommendedName>
</protein>
<evidence type="ECO:0000259" key="9">
    <source>
        <dbReference type="Pfam" id="PF00712"/>
    </source>
</evidence>
<evidence type="ECO:0000256" key="3">
    <source>
        <dbReference type="ARBA" id="ARBA00022490"/>
    </source>
</evidence>
<evidence type="ECO:0000259" key="11">
    <source>
        <dbReference type="Pfam" id="PF02768"/>
    </source>
</evidence>
<dbReference type="CDD" id="cd00140">
    <property type="entry name" value="beta_clamp"/>
    <property type="match status" value="1"/>
</dbReference>
<feature type="domain" description="DNA polymerase III beta sliding clamp C-terminal" evidence="11">
    <location>
        <begin position="252"/>
        <end position="373"/>
    </location>
</feature>
<proteinExistence type="inferred from homology"/>
<dbReference type="AlphaFoldDB" id="A0A381RS22"/>
<dbReference type="Pfam" id="PF02768">
    <property type="entry name" value="DNA_pol3_beta_3"/>
    <property type="match status" value="1"/>
</dbReference>
<keyword evidence="6" id="KW-0235">DNA replication</keyword>
<dbReference type="InterPro" id="IPR022634">
    <property type="entry name" value="DNA_polIII_beta_N"/>
</dbReference>
<dbReference type="SUPFAM" id="SSF55979">
    <property type="entry name" value="DNA clamp"/>
    <property type="match status" value="3"/>
</dbReference>
<comment type="subcellular location">
    <subcellularLocation>
        <location evidence="1">Cytoplasm</location>
    </subcellularLocation>
</comment>
<keyword evidence="4" id="KW-0808">Transferase</keyword>
<dbReference type="GO" id="GO:0005737">
    <property type="term" value="C:cytoplasm"/>
    <property type="evidence" value="ECO:0007669"/>
    <property type="project" value="UniProtKB-SubCell"/>
</dbReference>
<dbReference type="GO" id="GO:0009360">
    <property type="term" value="C:DNA polymerase III complex"/>
    <property type="evidence" value="ECO:0007669"/>
    <property type="project" value="InterPro"/>
</dbReference>
<dbReference type="NCBIfam" id="TIGR00663">
    <property type="entry name" value="dnan"/>
    <property type="match status" value="1"/>
</dbReference>
<evidence type="ECO:0000256" key="8">
    <source>
        <dbReference type="ARBA" id="ARBA00023125"/>
    </source>
</evidence>
<dbReference type="PANTHER" id="PTHR30478">
    <property type="entry name" value="DNA POLYMERASE III SUBUNIT BETA"/>
    <property type="match status" value="1"/>
</dbReference>
<keyword evidence="5" id="KW-0548">Nucleotidyltransferase</keyword>
<feature type="domain" description="DNA polymerase III beta sliding clamp N-terminal" evidence="9">
    <location>
        <begin position="1"/>
        <end position="119"/>
    </location>
</feature>
<evidence type="ECO:0000256" key="6">
    <source>
        <dbReference type="ARBA" id="ARBA00022705"/>
    </source>
</evidence>
<accession>A0A381RS22</accession>
<dbReference type="EMBL" id="UINC01002257">
    <property type="protein sequence ID" value="SUZ94690.1"/>
    <property type="molecule type" value="Genomic_DNA"/>
</dbReference>
<reference evidence="12" key="1">
    <citation type="submission" date="2018-05" db="EMBL/GenBank/DDBJ databases">
        <authorList>
            <person name="Lanie J.A."/>
            <person name="Ng W.-L."/>
            <person name="Kazmierczak K.M."/>
            <person name="Andrzejewski T.M."/>
            <person name="Davidsen T.M."/>
            <person name="Wayne K.J."/>
            <person name="Tettelin H."/>
            <person name="Glass J.I."/>
            <person name="Rusch D."/>
            <person name="Podicherti R."/>
            <person name="Tsui H.-C.T."/>
            <person name="Winkler M.E."/>
        </authorList>
    </citation>
    <scope>NUCLEOTIDE SEQUENCE</scope>
</reference>
<keyword evidence="7" id="KW-0239">DNA-directed DNA polymerase</keyword>
<dbReference type="GO" id="GO:0006271">
    <property type="term" value="P:DNA strand elongation involved in DNA replication"/>
    <property type="evidence" value="ECO:0007669"/>
    <property type="project" value="TreeGrafter"/>
</dbReference>
<evidence type="ECO:0000256" key="4">
    <source>
        <dbReference type="ARBA" id="ARBA00022679"/>
    </source>
</evidence>
<evidence type="ECO:0008006" key="13">
    <source>
        <dbReference type="Google" id="ProtNLM"/>
    </source>
</evidence>
<dbReference type="GO" id="GO:0003677">
    <property type="term" value="F:DNA binding"/>
    <property type="evidence" value="ECO:0007669"/>
    <property type="project" value="UniProtKB-KW"/>
</dbReference>
<gene>
    <name evidence="12" type="ORF">METZ01_LOCUS47544</name>
</gene>
<dbReference type="GO" id="GO:0003887">
    <property type="term" value="F:DNA-directed DNA polymerase activity"/>
    <property type="evidence" value="ECO:0007669"/>
    <property type="project" value="UniProtKB-KW"/>
</dbReference>
<dbReference type="InterPro" id="IPR046938">
    <property type="entry name" value="DNA_clamp_sf"/>
</dbReference>
<evidence type="ECO:0000256" key="5">
    <source>
        <dbReference type="ARBA" id="ARBA00022695"/>
    </source>
</evidence>
<evidence type="ECO:0000256" key="2">
    <source>
        <dbReference type="ARBA" id="ARBA00010752"/>
    </source>
</evidence>
<dbReference type="InterPro" id="IPR022637">
    <property type="entry name" value="DNA_polIII_beta_cen"/>
</dbReference>
<dbReference type="PANTHER" id="PTHR30478:SF0">
    <property type="entry name" value="BETA SLIDING CLAMP"/>
    <property type="match status" value="1"/>
</dbReference>
<dbReference type="Pfam" id="PF00712">
    <property type="entry name" value="DNA_pol3_beta"/>
    <property type="match status" value="1"/>
</dbReference>
<comment type="similarity">
    <text evidence="2">Belongs to the beta sliding clamp family.</text>
</comment>
<evidence type="ECO:0000313" key="12">
    <source>
        <dbReference type="EMBL" id="SUZ94690.1"/>
    </source>
</evidence>
<sequence length="374" mass="41915">MDLVVRKKEFFHELQLFQGIVERKNTIPVLANVLLEAEGDKGRMVATDLEVALDVRFSAKVKKGGTLTLPAKKLFEIVRALPDTNITIREEGQGVVKVSADNFESRIKTLPRQDFPTLPKADNKEISKLPGQTFRDLITRTQFAITGEDTRYFLNGALFYFTADALTLVATDGHRLALITGKQKSGEKTKKGKGEAPRVILPRKTLTELAKLLTEDVKEIGYQQSENHLFFEVGDRVLISRMIDGQFPAYERVIPKGNDKAVEFDNDRLTAAIKRVAVLSNERSKAVKIQISKNKVEITSNSPDVGEASEELDVQYAGDSVQICLNADYMLDFLGVVETDSVRFEFKDETTQAVMQPVGLEGYDYTYVIMPMRI</sequence>
<dbReference type="PIRSF" id="PIRSF000804">
    <property type="entry name" value="DNA_pol_III_b"/>
    <property type="match status" value="1"/>
</dbReference>
<organism evidence="12">
    <name type="scientific">marine metagenome</name>
    <dbReference type="NCBI Taxonomy" id="408172"/>
    <lineage>
        <taxon>unclassified sequences</taxon>
        <taxon>metagenomes</taxon>
        <taxon>ecological metagenomes</taxon>
    </lineage>
</organism>
<keyword evidence="3" id="KW-0963">Cytoplasm</keyword>
<dbReference type="Gene3D" id="3.70.10.10">
    <property type="match status" value="1"/>
</dbReference>
<feature type="domain" description="DNA polymerase III beta sliding clamp central" evidence="10">
    <location>
        <begin position="129"/>
        <end position="248"/>
    </location>
</feature>
<dbReference type="SMART" id="SM00480">
    <property type="entry name" value="POL3Bc"/>
    <property type="match status" value="1"/>
</dbReference>
<evidence type="ECO:0000256" key="1">
    <source>
        <dbReference type="ARBA" id="ARBA00004496"/>
    </source>
</evidence>
<evidence type="ECO:0000256" key="7">
    <source>
        <dbReference type="ARBA" id="ARBA00022932"/>
    </source>
</evidence>
<dbReference type="Gene3D" id="3.10.150.10">
    <property type="entry name" value="DNA Polymerase III, subunit A, domain 2"/>
    <property type="match status" value="1"/>
</dbReference>
<evidence type="ECO:0000259" key="10">
    <source>
        <dbReference type="Pfam" id="PF02767"/>
    </source>
</evidence>
<dbReference type="InterPro" id="IPR022635">
    <property type="entry name" value="DNA_polIII_beta_C"/>
</dbReference>
<dbReference type="GO" id="GO:0008408">
    <property type="term" value="F:3'-5' exonuclease activity"/>
    <property type="evidence" value="ECO:0007669"/>
    <property type="project" value="InterPro"/>
</dbReference>
<name>A0A381RS22_9ZZZZ</name>
<dbReference type="InterPro" id="IPR001001">
    <property type="entry name" value="DNA_polIII_beta"/>
</dbReference>